<sequence length="92" mass="10206">ARHEKCTTHTTLESQRYRPLFSRCPETSRHPSPGYGGKRKAEFGVDLKVLTAKRTAEAAGPDRVARLERVVGFLRAKPGVRAAAFEALTDVR</sequence>
<feature type="non-terminal residue" evidence="1">
    <location>
        <position position="1"/>
    </location>
</feature>
<accession>A0A2S6GQ35</accession>
<dbReference type="InterPro" id="IPR054284">
    <property type="entry name" value="DUF7019"/>
</dbReference>
<evidence type="ECO:0000313" key="1">
    <source>
        <dbReference type="EMBL" id="PPK67338.1"/>
    </source>
</evidence>
<evidence type="ECO:0000313" key="2">
    <source>
        <dbReference type="Proteomes" id="UP000239203"/>
    </source>
</evidence>
<proteinExistence type="predicted"/>
<keyword evidence="2" id="KW-1185">Reference proteome</keyword>
<dbReference type="AlphaFoldDB" id="A0A2S6GQ35"/>
<dbReference type="RefSeq" id="WP_425428237.1">
    <property type="nucleotide sequence ID" value="NZ_PTIX01000007.1"/>
</dbReference>
<dbReference type="EMBL" id="PTIX01000007">
    <property type="protein sequence ID" value="PPK67338.1"/>
    <property type="molecule type" value="Genomic_DNA"/>
</dbReference>
<gene>
    <name evidence="1" type="ORF">CLV40_1071</name>
</gene>
<dbReference type="Pfam" id="PF22880">
    <property type="entry name" value="DUF7019"/>
    <property type="match status" value="1"/>
</dbReference>
<reference evidence="1 2" key="1">
    <citation type="submission" date="2018-02" db="EMBL/GenBank/DDBJ databases">
        <title>Genomic Encyclopedia of Archaeal and Bacterial Type Strains, Phase II (KMG-II): from individual species to whole genera.</title>
        <authorList>
            <person name="Goeker M."/>
        </authorList>
    </citation>
    <scope>NUCLEOTIDE SEQUENCE [LARGE SCALE GENOMIC DNA]</scope>
    <source>
        <strain evidence="1 2">YU 961-1</strain>
    </source>
</reference>
<organism evidence="1 2">
    <name type="scientific">Actinokineospora auranticolor</name>
    <dbReference type="NCBI Taxonomy" id="155976"/>
    <lineage>
        <taxon>Bacteria</taxon>
        <taxon>Bacillati</taxon>
        <taxon>Actinomycetota</taxon>
        <taxon>Actinomycetes</taxon>
        <taxon>Pseudonocardiales</taxon>
        <taxon>Pseudonocardiaceae</taxon>
        <taxon>Actinokineospora</taxon>
    </lineage>
</organism>
<dbReference type="Proteomes" id="UP000239203">
    <property type="component" value="Unassembled WGS sequence"/>
</dbReference>
<protein>
    <submittedName>
        <fullName evidence="1">Uncharacterized protein</fullName>
    </submittedName>
</protein>
<comment type="caution">
    <text evidence="1">The sequence shown here is derived from an EMBL/GenBank/DDBJ whole genome shotgun (WGS) entry which is preliminary data.</text>
</comment>
<name>A0A2S6GQ35_9PSEU</name>